<reference evidence="3" key="1">
    <citation type="submission" date="2017-09" db="EMBL/GenBank/DDBJ databases">
        <title>Depth-based differentiation of microbial function through sediment-hosted aquifers and enrichment of novel symbionts in the deep terrestrial subsurface.</title>
        <authorList>
            <person name="Probst A.J."/>
            <person name="Ladd B."/>
            <person name="Jarett J.K."/>
            <person name="Geller-Mcgrath D.E."/>
            <person name="Sieber C.M.K."/>
            <person name="Emerson J.B."/>
            <person name="Anantharaman K."/>
            <person name="Thomas B.C."/>
            <person name="Malmstrom R."/>
            <person name="Stieglmeier M."/>
            <person name="Klingl A."/>
            <person name="Woyke T."/>
            <person name="Ryan C.M."/>
            <person name="Banfield J.F."/>
        </authorList>
    </citation>
    <scope>NUCLEOTIDE SEQUENCE [LARGE SCALE GENOMIC DNA]</scope>
</reference>
<evidence type="ECO:0000256" key="1">
    <source>
        <dbReference type="SAM" id="MobiDB-lite"/>
    </source>
</evidence>
<dbReference type="AlphaFoldDB" id="A0A2J0JI64"/>
<feature type="compositionally biased region" description="Basic and acidic residues" evidence="1">
    <location>
        <begin position="165"/>
        <end position="182"/>
    </location>
</feature>
<feature type="compositionally biased region" description="Basic and acidic residues" evidence="1">
    <location>
        <begin position="226"/>
        <end position="239"/>
    </location>
</feature>
<gene>
    <name evidence="2" type="ORF">COU48_01080</name>
</gene>
<feature type="compositionally biased region" description="Polar residues" evidence="1">
    <location>
        <begin position="183"/>
        <end position="194"/>
    </location>
</feature>
<dbReference type="Proteomes" id="UP000228613">
    <property type="component" value="Unassembled WGS sequence"/>
</dbReference>
<feature type="compositionally biased region" description="Polar residues" evidence="1">
    <location>
        <begin position="215"/>
        <end position="225"/>
    </location>
</feature>
<dbReference type="EMBL" id="PFCP01000030">
    <property type="protein sequence ID" value="PIR68990.1"/>
    <property type="molecule type" value="Genomic_DNA"/>
</dbReference>
<evidence type="ECO:0000313" key="3">
    <source>
        <dbReference type="Proteomes" id="UP000228613"/>
    </source>
</evidence>
<evidence type="ECO:0000313" key="2">
    <source>
        <dbReference type="EMBL" id="PIR68990.1"/>
    </source>
</evidence>
<proteinExistence type="predicted"/>
<comment type="caution">
    <text evidence="2">The sequence shown here is derived from an EMBL/GenBank/DDBJ whole genome shotgun (WGS) entry which is preliminary data.</text>
</comment>
<accession>A0A2J0JI64</accession>
<sequence>MENTVDLLQIKINKAREELPKETIEAIDAVDWKSMIIKMREEKGYSFEQLENLEIETELLLCGLTNTENYPKELETRMNLPKAQIDELVNEMNEKVFIRIREELIKRIEKNKKTTEPKENLELESREEMLKHIENPEPVKSINNYELRITNENKPITNDQLRITNSEESKKDTHPVRSDEGSKSASTSNGTHSLLMQKLSGSFKIPSVETDHSLKNLQPSSTRNETISKKIDPYREPTE</sequence>
<name>A0A2J0JI64_9BACT</name>
<feature type="compositionally biased region" description="Polar residues" evidence="1">
    <location>
        <begin position="151"/>
        <end position="164"/>
    </location>
</feature>
<organism evidence="2 3">
    <name type="scientific">Candidatus Nomurabacteria bacterium CG10_big_fil_rev_8_21_14_0_10_03_31_7</name>
    <dbReference type="NCBI Taxonomy" id="1974730"/>
    <lineage>
        <taxon>Bacteria</taxon>
        <taxon>Candidatus Nomuraibacteriota</taxon>
    </lineage>
</organism>
<protein>
    <submittedName>
        <fullName evidence="2">Uncharacterized protein</fullName>
    </submittedName>
</protein>
<feature type="region of interest" description="Disordered" evidence="1">
    <location>
        <begin position="151"/>
        <end position="239"/>
    </location>
</feature>